<protein>
    <submittedName>
        <fullName evidence="4">Uncharacterized protein</fullName>
    </submittedName>
</protein>
<evidence type="ECO:0000256" key="2">
    <source>
        <dbReference type="SAM" id="MobiDB-lite"/>
    </source>
</evidence>
<comment type="caution">
    <text evidence="4">The sequence shown here is derived from an EMBL/GenBank/DDBJ whole genome shotgun (WGS) entry which is preliminary data.</text>
</comment>
<evidence type="ECO:0000313" key="4">
    <source>
        <dbReference type="EMBL" id="CAK0885968.1"/>
    </source>
</evidence>
<proteinExistence type="predicted"/>
<organism evidence="4 5">
    <name type="scientific">Prorocentrum cordatum</name>
    <dbReference type="NCBI Taxonomy" id="2364126"/>
    <lineage>
        <taxon>Eukaryota</taxon>
        <taxon>Sar</taxon>
        <taxon>Alveolata</taxon>
        <taxon>Dinophyceae</taxon>
        <taxon>Prorocentrales</taxon>
        <taxon>Prorocentraceae</taxon>
        <taxon>Prorocentrum</taxon>
    </lineage>
</organism>
<keyword evidence="1" id="KW-0175">Coiled coil</keyword>
<dbReference type="EMBL" id="CAUYUJ010018738">
    <property type="protein sequence ID" value="CAK0885968.1"/>
    <property type="molecule type" value="Genomic_DNA"/>
</dbReference>
<feature type="region of interest" description="Disordered" evidence="2">
    <location>
        <begin position="116"/>
        <end position="146"/>
    </location>
</feature>
<feature type="coiled-coil region" evidence="1">
    <location>
        <begin position="36"/>
        <end position="91"/>
    </location>
</feature>
<name>A0ABN9WHM3_9DINO</name>
<accession>A0ABN9WHM3</accession>
<feature type="compositionally biased region" description="Low complexity" evidence="2">
    <location>
        <begin position="120"/>
        <end position="145"/>
    </location>
</feature>
<dbReference type="EMBL" id="CAUYUJ010018738">
    <property type="protein sequence ID" value="CAK0885966.1"/>
    <property type="molecule type" value="Genomic_DNA"/>
</dbReference>
<evidence type="ECO:0000313" key="3">
    <source>
        <dbReference type="EMBL" id="CAK0885966.1"/>
    </source>
</evidence>
<dbReference type="Proteomes" id="UP001189429">
    <property type="component" value="Unassembled WGS sequence"/>
</dbReference>
<evidence type="ECO:0000313" key="5">
    <source>
        <dbReference type="Proteomes" id="UP001189429"/>
    </source>
</evidence>
<feature type="region of interest" description="Disordered" evidence="2">
    <location>
        <begin position="188"/>
        <end position="250"/>
    </location>
</feature>
<evidence type="ECO:0000256" key="1">
    <source>
        <dbReference type="SAM" id="Coils"/>
    </source>
</evidence>
<sequence length="250" mass="27704">MREPVQELATSISILRRMLISEKSLHQQSAWTETTIARMMLRVEAANKEVASLKDHLQAKINVRDNLQDQLDALRRTKMEIHQLMEAEKQQKEMESSTDMDEDKPCQGVVVFPERPIEESPPCATSTPASTPAASTTGTAPSSASIQQAVQMQVEAQLKPMADQMMQMQQMMEDTPAGWITVEERAAAIESGSEGGQRPANDKGKSRTAMAAFRKPQRRSDIETVAKTAEDHRVPSSDAAQMGPYAESEY</sequence>
<feature type="compositionally biased region" description="Basic and acidic residues" evidence="2">
    <location>
        <begin position="218"/>
        <end position="235"/>
    </location>
</feature>
<reference evidence="4" key="1">
    <citation type="submission" date="2023-10" db="EMBL/GenBank/DDBJ databases">
        <authorList>
            <person name="Chen Y."/>
            <person name="Shah S."/>
            <person name="Dougan E. K."/>
            <person name="Thang M."/>
            <person name="Chan C."/>
        </authorList>
    </citation>
    <scope>NUCLEOTIDE SEQUENCE [LARGE SCALE GENOMIC DNA]</scope>
</reference>
<keyword evidence="5" id="KW-1185">Reference proteome</keyword>
<gene>
    <name evidence="3" type="ORF">PCOR1329_LOCUS67435</name>
    <name evidence="4" type="ORF">PCOR1329_LOCUS67437</name>
</gene>